<organism evidence="2 3">
    <name type="scientific">Naasia aerilata</name>
    <dbReference type="NCBI Taxonomy" id="1162966"/>
    <lineage>
        <taxon>Bacteria</taxon>
        <taxon>Bacillati</taxon>
        <taxon>Actinomycetota</taxon>
        <taxon>Actinomycetes</taxon>
        <taxon>Micrococcales</taxon>
        <taxon>Microbacteriaceae</taxon>
        <taxon>Naasia</taxon>
    </lineage>
</organism>
<dbReference type="Proteomes" id="UP001321498">
    <property type="component" value="Chromosome"/>
</dbReference>
<accession>A0ABM8GAF4</accession>
<gene>
    <name evidence="2" type="ORF">GCM10025866_10930</name>
</gene>
<keyword evidence="1" id="KW-1133">Transmembrane helix</keyword>
<proteinExistence type="predicted"/>
<sequence>MSYLPDDELRDPNKPKPPSINRIAIWVIVGAIGLYFLVSGIIGIVSGGSGS</sequence>
<keyword evidence="3" id="KW-1185">Reference proteome</keyword>
<evidence type="ECO:0000313" key="2">
    <source>
        <dbReference type="EMBL" id="BDZ45184.1"/>
    </source>
</evidence>
<evidence type="ECO:0000313" key="3">
    <source>
        <dbReference type="Proteomes" id="UP001321498"/>
    </source>
</evidence>
<keyword evidence="1" id="KW-0472">Membrane</keyword>
<dbReference type="EMBL" id="AP027731">
    <property type="protein sequence ID" value="BDZ45184.1"/>
    <property type="molecule type" value="Genomic_DNA"/>
</dbReference>
<reference evidence="3" key="1">
    <citation type="journal article" date="2019" name="Int. J. Syst. Evol. Microbiol.">
        <title>The Global Catalogue of Microorganisms (GCM) 10K type strain sequencing project: providing services to taxonomists for standard genome sequencing and annotation.</title>
        <authorList>
            <consortium name="The Broad Institute Genomics Platform"/>
            <consortium name="The Broad Institute Genome Sequencing Center for Infectious Disease"/>
            <person name="Wu L."/>
            <person name="Ma J."/>
        </authorList>
    </citation>
    <scope>NUCLEOTIDE SEQUENCE [LARGE SCALE GENOMIC DNA]</scope>
    <source>
        <strain evidence="3">NBRC 108725</strain>
    </source>
</reference>
<dbReference type="RefSeq" id="WP_286278575.1">
    <property type="nucleotide sequence ID" value="NZ_AP027731.1"/>
</dbReference>
<protein>
    <recommendedName>
        <fullName evidence="4">Photosystem II protein J</fullName>
    </recommendedName>
</protein>
<name>A0ABM8GAF4_9MICO</name>
<feature type="transmembrane region" description="Helical" evidence="1">
    <location>
        <begin position="23"/>
        <end position="45"/>
    </location>
</feature>
<keyword evidence="1" id="KW-0812">Transmembrane</keyword>
<evidence type="ECO:0008006" key="4">
    <source>
        <dbReference type="Google" id="ProtNLM"/>
    </source>
</evidence>
<evidence type="ECO:0000256" key="1">
    <source>
        <dbReference type="SAM" id="Phobius"/>
    </source>
</evidence>